<dbReference type="EMBL" id="JAVDSC010000038">
    <property type="protein sequence ID" value="MDR6631215.1"/>
    <property type="molecule type" value="Genomic_DNA"/>
</dbReference>
<accession>A0A1J0HS36</accession>
<dbReference type="RefSeq" id="WP_005237451.1">
    <property type="nucleotide sequence ID" value="NZ_JAVDSC010000038.1"/>
</dbReference>
<gene>
    <name evidence="1" type="ORF">ABAC_0071</name>
    <name evidence="2" type="ORF">J2X86_003283</name>
</gene>
<name>A0A1J0HS36_ACILW</name>
<organism evidence="1">
    <name type="scientific">Acinetobacter lwoffii</name>
    <dbReference type="NCBI Taxonomy" id="28090"/>
    <lineage>
        <taxon>Bacteria</taxon>
        <taxon>Pseudomonadati</taxon>
        <taxon>Pseudomonadota</taxon>
        <taxon>Gammaproteobacteria</taxon>
        <taxon>Moraxellales</taxon>
        <taxon>Moraxellaceae</taxon>
        <taxon>Acinetobacter</taxon>
    </lineage>
</organism>
<evidence type="ECO:0000313" key="1">
    <source>
        <dbReference type="EMBL" id="APC57315.1"/>
    </source>
</evidence>
<reference evidence="2" key="2">
    <citation type="submission" date="2023-07" db="EMBL/GenBank/DDBJ databases">
        <title>Sorghum-associated microbial communities from plants grown in Nebraska, USA.</title>
        <authorList>
            <person name="Schachtman D."/>
        </authorList>
    </citation>
    <scope>NUCLEOTIDE SEQUENCE</scope>
    <source>
        <strain evidence="2">BE44</strain>
    </source>
</reference>
<reference evidence="1" key="1">
    <citation type="journal article" date="2016" name="Biomed. Res. Int.">
        <title>Resistance of Permafrost and Modern Acinetobacter lwoffii Strains to Heavy Metals and Arsenic Revealed by Genome Analysis.</title>
        <authorList>
            <person name="Mindlin S."/>
            <person name="Petrenko A."/>
            <person name="Kurakov A."/>
            <person name="Beletsky A."/>
            <person name="Mardanov A."/>
            <person name="Petrova M."/>
        </authorList>
    </citation>
    <scope>NUCLEOTIDE SEQUENCE</scope>
    <source>
        <strain evidence="1">ED9-5a</strain>
        <plasmid evidence="1">pALWED3.1</plasmid>
    </source>
</reference>
<dbReference type="AlphaFoldDB" id="A0A1J0HS36"/>
<evidence type="ECO:0000313" key="2">
    <source>
        <dbReference type="EMBL" id="MDR6631215.1"/>
    </source>
</evidence>
<dbReference type="EMBL" id="KX528687">
    <property type="protein sequence ID" value="APC57315.1"/>
    <property type="molecule type" value="Genomic_DNA"/>
</dbReference>
<sequence length="78" mass="8809">MQQSRPKVCQVFEMLIQDGILNSNQVLSGLPHPSGANAERIAYFLGNKPKELLSFKTNPELLDKAKAEIIKKLERLEM</sequence>
<proteinExistence type="predicted"/>
<keyword evidence="1" id="KW-0614">Plasmid</keyword>
<geneLocation type="plasmid" evidence="1">
    <name>pALWED3.1</name>
</geneLocation>
<dbReference type="Proteomes" id="UP001262767">
    <property type="component" value="Unassembled WGS sequence"/>
</dbReference>
<protein>
    <submittedName>
        <fullName evidence="1">Uncharacterized protein</fullName>
    </submittedName>
</protein>